<dbReference type="Proteomes" id="UP000092508">
    <property type="component" value="Unassembled WGS sequence"/>
</dbReference>
<evidence type="ECO:0000256" key="5">
    <source>
        <dbReference type="ARBA" id="ARBA00022691"/>
    </source>
</evidence>
<keyword evidence="2 6" id="KW-0963">Cytoplasm</keyword>
<dbReference type="GO" id="GO:0005840">
    <property type="term" value="C:ribosome"/>
    <property type="evidence" value="ECO:0007669"/>
    <property type="project" value="UniProtKB-KW"/>
</dbReference>
<evidence type="ECO:0000313" key="8">
    <source>
        <dbReference type="EMBL" id="OBX78147.1"/>
    </source>
</evidence>
<gene>
    <name evidence="6" type="primary">prmA</name>
    <name evidence="8" type="ORF">A9306_09750</name>
    <name evidence="7" type="ORF">A9308_07595</name>
</gene>
<dbReference type="PIRSF" id="PIRSF000401">
    <property type="entry name" value="RPL11_MTase"/>
    <property type="match status" value="1"/>
</dbReference>
<comment type="similarity">
    <text evidence="1 6">Belongs to the methyltransferase superfamily. PrmA family.</text>
</comment>
<keyword evidence="7" id="KW-0687">Ribonucleoprotein</keyword>
<dbReference type="Proteomes" id="UP000092616">
    <property type="component" value="Unassembled WGS sequence"/>
</dbReference>
<proteinExistence type="inferred from homology"/>
<dbReference type="HAMAP" id="MF_00735">
    <property type="entry name" value="Methyltr_PrmA"/>
    <property type="match status" value="1"/>
</dbReference>
<evidence type="ECO:0000256" key="4">
    <source>
        <dbReference type="ARBA" id="ARBA00022679"/>
    </source>
</evidence>
<accession>A0A1B8QBF3</accession>
<comment type="caution">
    <text evidence="7">The sequence shown here is derived from an EMBL/GenBank/DDBJ whole genome shotgun (WGS) entry which is preliminary data.</text>
</comment>
<dbReference type="InterPro" id="IPR050078">
    <property type="entry name" value="Ribosomal_L11_MeTrfase_PrmA"/>
</dbReference>
<dbReference type="STRING" id="34059.A9308_07595"/>
<reference evidence="8 10" key="1">
    <citation type="submission" date="2016-06" db="EMBL/GenBank/DDBJ databases">
        <title>Draft genome of Moraxella atlantae CCUG 59586.</title>
        <authorList>
            <person name="Salva-Serra F."/>
            <person name="Engstrom-Jakobsson H."/>
            <person name="Thorell K."/>
            <person name="Gonzales-Siles L."/>
            <person name="Karlsson R."/>
            <person name="Boulund F."/>
            <person name="Engstrand L."/>
            <person name="Kristiansson E."/>
            <person name="Moore E."/>
        </authorList>
    </citation>
    <scope>NUCLEOTIDE SEQUENCE [LARGE SCALE GENOMIC DNA]</scope>
    <source>
        <strain evidence="8 10">CCUG 59586</strain>
    </source>
</reference>
<evidence type="ECO:0000313" key="7">
    <source>
        <dbReference type="EMBL" id="OBX76784.1"/>
    </source>
</evidence>
<dbReference type="CDD" id="cd02440">
    <property type="entry name" value="AdoMet_MTases"/>
    <property type="match status" value="1"/>
</dbReference>
<dbReference type="EMBL" id="LZNA01000051">
    <property type="protein sequence ID" value="OBX78147.1"/>
    <property type="molecule type" value="Genomic_DNA"/>
</dbReference>
<comment type="catalytic activity">
    <reaction evidence="6">
        <text>L-lysyl-[protein] + 3 S-adenosyl-L-methionine = N(6),N(6),N(6)-trimethyl-L-lysyl-[protein] + 3 S-adenosyl-L-homocysteine + 3 H(+)</text>
        <dbReference type="Rhea" id="RHEA:54192"/>
        <dbReference type="Rhea" id="RHEA-COMP:9752"/>
        <dbReference type="Rhea" id="RHEA-COMP:13826"/>
        <dbReference type="ChEBI" id="CHEBI:15378"/>
        <dbReference type="ChEBI" id="CHEBI:29969"/>
        <dbReference type="ChEBI" id="CHEBI:57856"/>
        <dbReference type="ChEBI" id="CHEBI:59789"/>
        <dbReference type="ChEBI" id="CHEBI:61961"/>
    </reaction>
</comment>
<dbReference type="PANTHER" id="PTHR43648:SF1">
    <property type="entry name" value="ELECTRON TRANSFER FLAVOPROTEIN BETA SUBUNIT LYSINE METHYLTRANSFERASE"/>
    <property type="match status" value="1"/>
</dbReference>
<keyword evidence="3 6" id="KW-0489">Methyltransferase</keyword>
<keyword evidence="7" id="KW-0689">Ribosomal protein</keyword>
<evidence type="ECO:0000256" key="6">
    <source>
        <dbReference type="HAMAP-Rule" id="MF_00735"/>
    </source>
</evidence>
<dbReference type="GO" id="GO:0032259">
    <property type="term" value="P:methylation"/>
    <property type="evidence" value="ECO:0007669"/>
    <property type="project" value="UniProtKB-KW"/>
</dbReference>
<dbReference type="SUPFAM" id="SSF53335">
    <property type="entry name" value="S-adenosyl-L-methionine-dependent methyltransferases"/>
    <property type="match status" value="1"/>
</dbReference>
<keyword evidence="10" id="KW-1185">Reference proteome</keyword>
<dbReference type="AlphaFoldDB" id="A0A1B8QBF3"/>
<dbReference type="EC" id="2.1.1.-" evidence="6"/>
<keyword evidence="5 6" id="KW-0949">S-adenosyl-L-methionine</keyword>
<evidence type="ECO:0000313" key="10">
    <source>
        <dbReference type="Proteomes" id="UP000092616"/>
    </source>
</evidence>
<evidence type="ECO:0000256" key="1">
    <source>
        <dbReference type="ARBA" id="ARBA00009741"/>
    </source>
</evidence>
<evidence type="ECO:0000313" key="9">
    <source>
        <dbReference type="Proteomes" id="UP000092508"/>
    </source>
</evidence>
<dbReference type="EMBL" id="LZMZ01000027">
    <property type="protein sequence ID" value="OBX76784.1"/>
    <property type="molecule type" value="Genomic_DNA"/>
</dbReference>
<dbReference type="RefSeq" id="WP_067237164.1">
    <property type="nucleotide sequence ID" value="NZ_LZMZ01000027.1"/>
</dbReference>
<feature type="binding site" evidence="6">
    <location>
        <position position="237"/>
    </location>
    <ligand>
        <name>S-adenosyl-L-methionine</name>
        <dbReference type="ChEBI" id="CHEBI:59789"/>
    </ligand>
</feature>
<dbReference type="PANTHER" id="PTHR43648">
    <property type="entry name" value="ELECTRON TRANSFER FLAVOPROTEIN BETA SUBUNIT LYSINE METHYLTRANSFERASE"/>
    <property type="match status" value="1"/>
</dbReference>
<evidence type="ECO:0000256" key="2">
    <source>
        <dbReference type="ARBA" id="ARBA00022490"/>
    </source>
</evidence>
<dbReference type="NCBIfam" id="TIGR00406">
    <property type="entry name" value="prmA"/>
    <property type="match status" value="1"/>
</dbReference>
<organism evidence="7 9">
    <name type="scientific">Faucicola atlantae</name>
    <dbReference type="NCBI Taxonomy" id="34059"/>
    <lineage>
        <taxon>Bacteria</taxon>
        <taxon>Pseudomonadati</taxon>
        <taxon>Pseudomonadota</taxon>
        <taxon>Gammaproteobacteria</taxon>
        <taxon>Moraxellales</taxon>
        <taxon>Moraxellaceae</taxon>
        <taxon>Faucicola</taxon>
    </lineage>
</organism>
<comment type="subcellular location">
    <subcellularLocation>
        <location evidence="6">Cytoplasm</location>
    </subcellularLocation>
</comment>
<feature type="binding site" evidence="6">
    <location>
        <position position="168"/>
    </location>
    <ligand>
        <name>S-adenosyl-L-methionine</name>
        <dbReference type="ChEBI" id="CHEBI:59789"/>
    </ligand>
</feature>
<name>A0A1B8QBF3_9GAMM</name>
<feature type="binding site" evidence="6">
    <location>
        <position position="190"/>
    </location>
    <ligand>
        <name>S-adenosyl-L-methionine</name>
        <dbReference type="ChEBI" id="CHEBI:59789"/>
    </ligand>
</feature>
<dbReference type="InterPro" id="IPR029063">
    <property type="entry name" value="SAM-dependent_MTases_sf"/>
</dbReference>
<protein>
    <recommendedName>
        <fullName evidence="6">Ribosomal protein L11 methyltransferase</fullName>
        <shortName evidence="6">L11 Mtase</shortName>
        <ecNumber evidence="6">2.1.1.-</ecNumber>
    </recommendedName>
</protein>
<feature type="binding site" evidence="6">
    <location>
        <position position="147"/>
    </location>
    <ligand>
        <name>S-adenosyl-L-methionine</name>
        <dbReference type="ChEBI" id="CHEBI:59789"/>
    </ligand>
</feature>
<dbReference type="Gene3D" id="3.40.50.150">
    <property type="entry name" value="Vaccinia Virus protein VP39"/>
    <property type="match status" value="1"/>
</dbReference>
<dbReference type="OrthoDB" id="9785995at2"/>
<dbReference type="GO" id="GO:0005829">
    <property type="term" value="C:cytosol"/>
    <property type="evidence" value="ECO:0007669"/>
    <property type="project" value="TreeGrafter"/>
</dbReference>
<sequence length="307" mass="34007">MSWQQLHLQCAKDHTELAETLLLEAGAISISLTDAGDQPLFEPMPNESPLWDEVIVTALFDSSTFASASELETLSHTIADSCHASRVWVSQLADKDWTREWMQHYQPIECAHGLWIVPQWLDAPDPSATNLYLDPGLAFGTGYHATTRLCLDWLAGQDLTDKIVIDYGCGSGILGVAALVLGAKVVYAVDIDPQAVLASQQNARLNGVQDRLQTFLPEAFATFWQEADMQADMITANILAKPLIQLAPYFATLLKPHGSIVLAGLIENQVEAVREAYAPFFDISADFTFKNEEDEHWHRLSGVRRIN</sequence>
<dbReference type="Pfam" id="PF06325">
    <property type="entry name" value="PrmA"/>
    <property type="match status" value="1"/>
</dbReference>
<keyword evidence="4 6" id="KW-0808">Transferase</keyword>
<evidence type="ECO:0000256" key="3">
    <source>
        <dbReference type="ARBA" id="ARBA00022603"/>
    </source>
</evidence>
<comment type="function">
    <text evidence="6">Methylates ribosomal protein L11.</text>
</comment>
<reference evidence="7 9" key="2">
    <citation type="submission" date="2016-06" db="EMBL/GenBank/DDBJ databases">
        <title>Draft genome of Moraxella atlantae CCUG 66109.</title>
        <authorList>
            <person name="Salva-Serra F."/>
            <person name="Engstrom-Jakobsson H."/>
            <person name="Thorell K."/>
            <person name="Gonzales-Siles L."/>
            <person name="Karlsson R."/>
            <person name="Boulund F."/>
            <person name="Engstrand L."/>
            <person name="Kristiansson E."/>
            <person name="Moore E."/>
        </authorList>
    </citation>
    <scope>NUCLEOTIDE SEQUENCE [LARGE SCALE GENOMIC DNA]</scope>
    <source>
        <strain evidence="7 9">CCUG 66109</strain>
    </source>
</reference>
<dbReference type="InterPro" id="IPR004498">
    <property type="entry name" value="Ribosomal_PrmA_MeTrfase"/>
</dbReference>
<dbReference type="GO" id="GO:0016279">
    <property type="term" value="F:protein-lysine N-methyltransferase activity"/>
    <property type="evidence" value="ECO:0007669"/>
    <property type="project" value="TreeGrafter"/>
</dbReference>